<dbReference type="AlphaFoldDB" id="A0A3N0W2X4"/>
<keyword evidence="1" id="KW-1133">Transmembrane helix</keyword>
<organism evidence="2 4">
    <name type="scientific">Chryseobacterium daecheongense</name>
    <dbReference type="NCBI Taxonomy" id="192389"/>
    <lineage>
        <taxon>Bacteria</taxon>
        <taxon>Pseudomonadati</taxon>
        <taxon>Bacteroidota</taxon>
        <taxon>Flavobacteriia</taxon>
        <taxon>Flavobacteriales</taxon>
        <taxon>Weeksellaceae</taxon>
        <taxon>Chryseobacterium group</taxon>
        <taxon>Chryseobacterium</taxon>
    </lineage>
</organism>
<dbReference type="Proteomes" id="UP000295709">
    <property type="component" value="Unassembled WGS sequence"/>
</dbReference>
<feature type="transmembrane region" description="Helical" evidence="1">
    <location>
        <begin position="107"/>
        <end position="126"/>
    </location>
</feature>
<gene>
    <name evidence="3" type="ORF">BCF50_1477</name>
    <name evidence="2" type="ORF">EGI05_00490</name>
</gene>
<reference evidence="2 4" key="1">
    <citation type="submission" date="2018-11" db="EMBL/GenBank/DDBJ databases">
        <title>Proposal to divide the Flavobacteriaceae and reorganize its genera based on Amino Acid Identity values calculated from whole genome sequences.</title>
        <authorList>
            <person name="Nicholson A.C."/>
            <person name="Gulvik C.A."/>
            <person name="Whitney A.M."/>
            <person name="Humrighouse B.W."/>
            <person name="Bell M."/>
            <person name="Holmes B."/>
            <person name="Steigerwalt A."/>
            <person name="Villarma A."/>
            <person name="Sheth M."/>
            <person name="Batra D."/>
            <person name="Pryor J."/>
            <person name="Bernardet J.-F."/>
            <person name="Hugo C."/>
            <person name="Kampfer P."/>
            <person name="Newman J."/>
            <person name="Mcquiston J.R."/>
        </authorList>
    </citation>
    <scope>NUCLEOTIDE SEQUENCE [LARGE SCALE GENOMIC DNA]</scope>
    <source>
        <strain evidence="2 4">DSM 15235</strain>
    </source>
</reference>
<evidence type="ECO:0000313" key="5">
    <source>
        <dbReference type="Proteomes" id="UP000295709"/>
    </source>
</evidence>
<proteinExistence type="predicted"/>
<accession>A0A3N0W2X4</accession>
<keyword evidence="5" id="KW-1185">Reference proteome</keyword>
<sequence>MKRNIFKSKKLYFTNIIFNIILLIVSILSLKTLIFSKAYSFTDKEQLKEIILYFGYSIIYFIALILLIIKPPKGIFYLNIIYSLAILFNFNDFIIHYSKYAESIHRVVYIVLIIIFTLVFASFIYLNNKKKFKIDFLELEEIGKHKE</sequence>
<dbReference type="EMBL" id="RJTX01000001">
    <property type="protein sequence ID" value="ROH99409.1"/>
    <property type="molecule type" value="Genomic_DNA"/>
</dbReference>
<dbReference type="RefSeq" id="WP_123261123.1">
    <property type="nucleotide sequence ID" value="NZ_RJTX01000001.1"/>
</dbReference>
<keyword evidence="1" id="KW-0472">Membrane</keyword>
<keyword evidence="1" id="KW-0812">Transmembrane</keyword>
<feature type="transmembrane region" description="Helical" evidence="1">
    <location>
        <begin position="76"/>
        <end position="95"/>
    </location>
</feature>
<name>A0A3N0W2X4_9FLAO</name>
<comment type="caution">
    <text evidence="2">The sequence shown here is derived from an EMBL/GenBank/DDBJ whole genome shotgun (WGS) entry which is preliminary data.</text>
</comment>
<dbReference type="Proteomes" id="UP000269375">
    <property type="component" value="Unassembled WGS sequence"/>
</dbReference>
<dbReference type="EMBL" id="SOQW01000001">
    <property type="protein sequence ID" value="TDX95694.1"/>
    <property type="molecule type" value="Genomic_DNA"/>
</dbReference>
<reference evidence="3 5" key="2">
    <citation type="submission" date="2019-03" db="EMBL/GenBank/DDBJ databases">
        <title>Genomic Encyclopedia of Archaeal and Bacterial Type Strains, Phase II (KMG-II): from individual species to whole genera.</title>
        <authorList>
            <person name="Goeker M."/>
        </authorList>
    </citation>
    <scope>NUCLEOTIDE SEQUENCE [LARGE SCALE GENOMIC DNA]</scope>
    <source>
        <strain evidence="3 5">DSM 15235</strain>
    </source>
</reference>
<evidence type="ECO:0000313" key="3">
    <source>
        <dbReference type="EMBL" id="TDX95694.1"/>
    </source>
</evidence>
<evidence type="ECO:0000256" key="1">
    <source>
        <dbReference type="SAM" id="Phobius"/>
    </source>
</evidence>
<evidence type="ECO:0000313" key="2">
    <source>
        <dbReference type="EMBL" id="ROH99409.1"/>
    </source>
</evidence>
<evidence type="ECO:0000313" key="4">
    <source>
        <dbReference type="Proteomes" id="UP000269375"/>
    </source>
</evidence>
<feature type="transmembrane region" description="Helical" evidence="1">
    <location>
        <begin position="50"/>
        <end position="69"/>
    </location>
</feature>
<feature type="transmembrane region" description="Helical" evidence="1">
    <location>
        <begin position="12"/>
        <end position="30"/>
    </location>
</feature>
<protein>
    <submittedName>
        <fullName evidence="2">Uncharacterized protein</fullName>
    </submittedName>
</protein>